<dbReference type="GO" id="GO:0005737">
    <property type="term" value="C:cytoplasm"/>
    <property type="evidence" value="ECO:0007669"/>
    <property type="project" value="TreeGrafter"/>
</dbReference>
<dbReference type="InterPro" id="IPR027417">
    <property type="entry name" value="P-loop_NTPase"/>
</dbReference>
<dbReference type="InterPro" id="IPR011629">
    <property type="entry name" value="CobW-like_C"/>
</dbReference>
<evidence type="ECO:0000313" key="8">
    <source>
        <dbReference type="EMBL" id="ANW08078.1"/>
    </source>
</evidence>
<proteinExistence type="inferred from homology"/>
<dbReference type="Pfam" id="PF02492">
    <property type="entry name" value="cobW"/>
    <property type="match status" value="1"/>
</dbReference>
<evidence type="ECO:0000259" key="7">
    <source>
        <dbReference type="Pfam" id="PF07683"/>
    </source>
</evidence>
<dbReference type="InterPro" id="IPR036627">
    <property type="entry name" value="CobW-likC_sf"/>
</dbReference>
<dbReference type="CDD" id="cd03112">
    <property type="entry name" value="CobW-like"/>
    <property type="match status" value="1"/>
</dbReference>
<dbReference type="Gene3D" id="3.30.1220.10">
    <property type="entry name" value="CobW-like, C-terminal domain"/>
    <property type="match status" value="1"/>
</dbReference>
<dbReference type="GO" id="GO:0016787">
    <property type="term" value="F:hydrolase activity"/>
    <property type="evidence" value="ECO:0007669"/>
    <property type="project" value="UniProtKB-KW"/>
</dbReference>
<dbReference type="GO" id="GO:0000166">
    <property type="term" value="F:nucleotide binding"/>
    <property type="evidence" value="ECO:0007669"/>
    <property type="project" value="UniProtKB-KW"/>
</dbReference>
<dbReference type="AlphaFoldDB" id="A0A1B1UYD4"/>
<protein>
    <recommendedName>
        <fullName evidence="9">GTP-binding protein</fullName>
    </recommendedName>
</protein>
<evidence type="ECO:0000256" key="2">
    <source>
        <dbReference type="ARBA" id="ARBA00022801"/>
    </source>
</evidence>
<dbReference type="EMBL" id="KX181861">
    <property type="protein sequence ID" value="ANW08078.1"/>
    <property type="molecule type" value="Genomic_DNA"/>
</dbReference>
<comment type="similarity">
    <text evidence="4">Belongs to the SIMIBI class G3E GTPase family. ZNG1 subfamily.</text>
</comment>
<name>A0A1B1UYD4_STAHA</name>
<keyword evidence="3" id="KW-0143">Chaperone</keyword>
<dbReference type="InterPro" id="IPR051316">
    <property type="entry name" value="Zinc-reg_GTPase_activator"/>
</dbReference>
<keyword evidence="2" id="KW-0378">Hydrolase</keyword>
<evidence type="ECO:0000256" key="4">
    <source>
        <dbReference type="ARBA" id="ARBA00034320"/>
    </source>
</evidence>
<evidence type="ECO:0000259" key="6">
    <source>
        <dbReference type="Pfam" id="PF02492"/>
    </source>
</evidence>
<feature type="domain" description="CobW/HypB/UreG nucleotide-binding" evidence="6">
    <location>
        <begin position="3"/>
        <end position="181"/>
    </location>
</feature>
<evidence type="ECO:0000256" key="1">
    <source>
        <dbReference type="ARBA" id="ARBA00022741"/>
    </source>
</evidence>
<dbReference type="Pfam" id="PF07683">
    <property type="entry name" value="CobW_C"/>
    <property type="match status" value="1"/>
</dbReference>
<evidence type="ECO:0000256" key="5">
    <source>
        <dbReference type="ARBA" id="ARBA00049117"/>
    </source>
</evidence>
<feature type="domain" description="CobW C-terminal" evidence="7">
    <location>
        <begin position="225"/>
        <end position="287"/>
    </location>
</feature>
<dbReference type="SUPFAM" id="SSF52540">
    <property type="entry name" value="P-loop containing nucleoside triphosphate hydrolases"/>
    <property type="match status" value="1"/>
</dbReference>
<dbReference type="Gene3D" id="3.40.50.300">
    <property type="entry name" value="P-loop containing nucleotide triphosphate hydrolases"/>
    <property type="match status" value="1"/>
</dbReference>
<dbReference type="PANTHER" id="PTHR13748">
    <property type="entry name" value="COBW-RELATED"/>
    <property type="match status" value="1"/>
</dbReference>
<organism evidence="8">
    <name type="scientific">Staphylococcus haemolyticus</name>
    <dbReference type="NCBI Taxonomy" id="1283"/>
    <lineage>
        <taxon>Bacteria</taxon>
        <taxon>Bacillati</taxon>
        <taxon>Bacillota</taxon>
        <taxon>Bacilli</taxon>
        <taxon>Bacillales</taxon>
        <taxon>Staphylococcaceae</taxon>
        <taxon>Staphylococcus</taxon>
    </lineage>
</organism>
<evidence type="ECO:0008006" key="9">
    <source>
        <dbReference type="Google" id="ProtNLM"/>
    </source>
</evidence>
<dbReference type="RefSeq" id="WP_053041780.1">
    <property type="nucleotide sequence ID" value="NZ_CP090475.1"/>
</dbReference>
<keyword evidence="1" id="KW-0547">Nucleotide-binding</keyword>
<dbReference type="SUPFAM" id="SSF90002">
    <property type="entry name" value="Hypothetical protein YjiA, C-terminal domain"/>
    <property type="match status" value="1"/>
</dbReference>
<sequence length="292" mass="32305">MQIVIIGGFLGGGKTTTLNHLITDALDNNLKPAVLMNEFGKMSVDGQLIKQDVPMEEIVDGCICCAMKADVSEQLHQLYLDYQPDIVFIECSGVAEPLAVVDACLTPVLAPIIQIRSIVGIVDATIYERFDAYPEDIQKLFLEQLRHCSTLFVNKIDLVAVDSTAELLRKLESMNSNANILVGSYGSLSLKSLLEATNVGGHKSKILHGDIGHCYIERPQMKSKSEFIDKLSALPNDVYRVKGFIRFIDEQHIYLVQYAQGEIELSPIQLTADVPLYLVIIGKNLDNIDIPL</sequence>
<dbReference type="InterPro" id="IPR003495">
    <property type="entry name" value="CobW/HypB/UreG_nucleotide-bd"/>
</dbReference>
<reference evidence="8" key="1">
    <citation type="submission" date="2016-05" db="EMBL/GenBank/DDBJ databases">
        <title>Clue for the horizontal gene transfer of serine-aspartate repeat gene from a novel composite staphylococcal cassette chromosome of Staphylococcus haemolyticus.</title>
        <authorList>
            <person name="Wu Z."/>
            <person name="Xue H."/>
            <person name="Zhao X."/>
        </authorList>
    </citation>
    <scope>NUCLEOTIDE SEQUENCE</scope>
    <source>
        <strain evidence="8">BC05211</strain>
    </source>
</reference>
<dbReference type="PANTHER" id="PTHR13748:SF62">
    <property type="entry name" value="COBW DOMAIN-CONTAINING PROTEIN"/>
    <property type="match status" value="1"/>
</dbReference>
<evidence type="ECO:0000256" key="3">
    <source>
        <dbReference type="ARBA" id="ARBA00023186"/>
    </source>
</evidence>
<comment type="catalytic activity">
    <reaction evidence="5">
        <text>GTP + H2O = GDP + phosphate + H(+)</text>
        <dbReference type="Rhea" id="RHEA:19669"/>
        <dbReference type="ChEBI" id="CHEBI:15377"/>
        <dbReference type="ChEBI" id="CHEBI:15378"/>
        <dbReference type="ChEBI" id="CHEBI:37565"/>
        <dbReference type="ChEBI" id="CHEBI:43474"/>
        <dbReference type="ChEBI" id="CHEBI:58189"/>
    </reaction>
    <physiologicalReaction direction="left-to-right" evidence="5">
        <dbReference type="Rhea" id="RHEA:19670"/>
    </physiologicalReaction>
</comment>
<accession>A0A1B1UYD4</accession>